<evidence type="ECO:0000256" key="4">
    <source>
        <dbReference type="ARBA" id="ARBA00023231"/>
    </source>
</evidence>
<evidence type="ECO:0000256" key="3">
    <source>
        <dbReference type="ARBA" id="ARBA00023163"/>
    </source>
</evidence>
<keyword evidence="2" id="KW-0805">Transcription regulation</keyword>
<dbReference type="SUPFAM" id="SSF54913">
    <property type="entry name" value="GlnB-like"/>
    <property type="match status" value="1"/>
</dbReference>
<dbReference type="InterPro" id="IPR015867">
    <property type="entry name" value="N-reg_PII/ATP_PRibTrfase_C"/>
</dbReference>
<dbReference type="GO" id="GO:0006808">
    <property type="term" value="P:regulation of nitrogen utilization"/>
    <property type="evidence" value="ECO:0007669"/>
    <property type="project" value="InterPro"/>
</dbReference>
<keyword evidence="6" id="KW-1185">Reference proteome</keyword>
<comment type="caution">
    <text evidence="5">The sequence shown here is derived from an EMBL/GenBank/DDBJ whole genome shotgun (WGS) entry which is preliminary data.</text>
</comment>
<organism evidence="5 6">
    <name type="scientific">Pectinatus brassicae</name>
    <dbReference type="NCBI Taxonomy" id="862415"/>
    <lineage>
        <taxon>Bacteria</taxon>
        <taxon>Bacillati</taxon>
        <taxon>Bacillota</taxon>
        <taxon>Negativicutes</taxon>
        <taxon>Selenomonadales</taxon>
        <taxon>Selenomonadaceae</taxon>
        <taxon>Pectinatus</taxon>
    </lineage>
</organism>
<evidence type="ECO:0000256" key="2">
    <source>
        <dbReference type="ARBA" id="ARBA00023015"/>
    </source>
</evidence>
<dbReference type="InterPro" id="IPR011322">
    <property type="entry name" value="N-reg_PII-like_a/b"/>
</dbReference>
<dbReference type="Proteomes" id="UP000559117">
    <property type="component" value="Unassembled WGS sequence"/>
</dbReference>
<evidence type="ECO:0000313" key="5">
    <source>
        <dbReference type="EMBL" id="MBB5337278.1"/>
    </source>
</evidence>
<evidence type="ECO:0000256" key="1">
    <source>
        <dbReference type="ARBA" id="ARBA00002440"/>
    </source>
</evidence>
<accession>A0A840URC1</accession>
<dbReference type="SMART" id="SM00938">
    <property type="entry name" value="P-II"/>
    <property type="match status" value="1"/>
</dbReference>
<dbReference type="PANTHER" id="PTHR30115">
    <property type="entry name" value="NITROGEN REGULATORY PROTEIN P-II"/>
    <property type="match status" value="1"/>
</dbReference>
<dbReference type="InterPro" id="IPR002187">
    <property type="entry name" value="N-reg_PII"/>
</dbReference>
<name>A0A840URC1_9FIRM</name>
<dbReference type="RefSeq" id="WP_183862986.1">
    <property type="nucleotide sequence ID" value="NZ_JACHFH010000040.1"/>
</dbReference>
<protein>
    <submittedName>
        <fullName evidence="5">Nitrogen regulatory protein PII 1</fullName>
    </submittedName>
</protein>
<dbReference type="GO" id="GO:0030234">
    <property type="term" value="F:enzyme regulator activity"/>
    <property type="evidence" value="ECO:0007669"/>
    <property type="project" value="InterPro"/>
</dbReference>
<reference evidence="5 6" key="1">
    <citation type="submission" date="2020-08" db="EMBL/GenBank/DDBJ databases">
        <title>Genomic Encyclopedia of Type Strains, Phase IV (KMG-IV): sequencing the most valuable type-strain genomes for metagenomic binning, comparative biology and taxonomic classification.</title>
        <authorList>
            <person name="Goeker M."/>
        </authorList>
    </citation>
    <scope>NUCLEOTIDE SEQUENCE [LARGE SCALE GENOMIC DNA]</scope>
    <source>
        <strain evidence="5 6">DSM 24661</strain>
    </source>
</reference>
<proteinExistence type="predicted"/>
<keyword evidence="3" id="KW-0804">Transcription</keyword>
<dbReference type="GO" id="GO:0005524">
    <property type="term" value="F:ATP binding"/>
    <property type="evidence" value="ECO:0007669"/>
    <property type="project" value="TreeGrafter"/>
</dbReference>
<dbReference type="AlphaFoldDB" id="A0A840URC1"/>
<dbReference type="Pfam" id="PF00543">
    <property type="entry name" value="P-II"/>
    <property type="match status" value="1"/>
</dbReference>
<dbReference type="PROSITE" id="PS51343">
    <property type="entry name" value="PII_GLNB_DOM"/>
    <property type="match status" value="1"/>
</dbReference>
<sequence>MLMVKAFVRPEKKDLILEKLSEAGFHSATIIDVVGRGKQQGIKFGERIYDEIPKCMLMLGIEDKDKNAVINIILEQAKSGDQGAFGDGKIFVNHLDNVYTVSSGKTGL</sequence>
<evidence type="ECO:0000313" key="6">
    <source>
        <dbReference type="Proteomes" id="UP000559117"/>
    </source>
</evidence>
<dbReference type="GO" id="GO:0005829">
    <property type="term" value="C:cytosol"/>
    <property type="evidence" value="ECO:0007669"/>
    <property type="project" value="TreeGrafter"/>
</dbReference>
<dbReference type="PANTHER" id="PTHR30115:SF13">
    <property type="entry name" value="PII-LIKE PROTEIN GLNBI"/>
    <property type="match status" value="1"/>
</dbReference>
<gene>
    <name evidence="5" type="ORF">HNR32_002438</name>
</gene>
<keyword evidence="4" id="KW-0535">Nitrogen fixation</keyword>
<dbReference type="PRINTS" id="PR00340">
    <property type="entry name" value="PIIGLNB"/>
</dbReference>
<dbReference type="Gene3D" id="3.30.70.120">
    <property type="match status" value="1"/>
</dbReference>
<comment type="function">
    <text evidence="1">Could be involved in the regulation of nitrogen fixation.</text>
</comment>
<dbReference type="EMBL" id="JACHFH010000040">
    <property type="protein sequence ID" value="MBB5337278.1"/>
    <property type="molecule type" value="Genomic_DNA"/>
</dbReference>